<dbReference type="Gene3D" id="3.30.70.1290">
    <property type="entry name" value="Transposase IS200-like"/>
    <property type="match status" value="1"/>
</dbReference>
<dbReference type="SUPFAM" id="SSF143422">
    <property type="entry name" value="Transposase IS200-like"/>
    <property type="match status" value="1"/>
</dbReference>
<evidence type="ECO:0000313" key="3">
    <source>
        <dbReference type="Proteomes" id="UP000753961"/>
    </source>
</evidence>
<comment type="caution">
    <text evidence="2">The sequence shown here is derived from an EMBL/GenBank/DDBJ whole genome shotgun (WGS) entry which is preliminary data.</text>
</comment>
<dbReference type="SMART" id="SM01321">
    <property type="entry name" value="Y1_Tnp"/>
    <property type="match status" value="1"/>
</dbReference>
<dbReference type="GO" id="GO:0006313">
    <property type="term" value="P:DNA transposition"/>
    <property type="evidence" value="ECO:0007669"/>
    <property type="project" value="InterPro"/>
</dbReference>
<dbReference type="PANTHER" id="PTHR33360:SF2">
    <property type="entry name" value="TRANSPOSASE FOR INSERTION SEQUENCE ELEMENT IS200"/>
    <property type="match status" value="1"/>
</dbReference>
<protein>
    <submittedName>
        <fullName evidence="2">Transposase</fullName>
    </submittedName>
</protein>
<reference evidence="2" key="1">
    <citation type="submission" date="2021-06" db="EMBL/GenBank/DDBJ databases">
        <title>44 bacteria genomes isolated from Dapeng, Shenzhen.</title>
        <authorList>
            <person name="Zheng W."/>
            <person name="Yu S."/>
            <person name="Huang Y."/>
        </authorList>
    </citation>
    <scope>NUCLEOTIDE SEQUENCE</scope>
    <source>
        <strain evidence="2">DP5N28-2</strain>
    </source>
</reference>
<dbReference type="RefSeq" id="WP_222579413.1">
    <property type="nucleotide sequence ID" value="NZ_JAHVHU010000006.1"/>
</dbReference>
<dbReference type="AlphaFoldDB" id="A0A953HNM4"/>
<sequence length="153" mass="18486">MANKYLKIYIQIIFAVKYREAILAKSWRSELFSYMSTSLLDRGNYPLAVNGSYDHVHLFFDYRDTELISDLVRELKKSSNSFIKNKGFTRSKFQWQTGYGAFSYSYREKGKIIEYIRNQEKHHQKVRLKDEYLSMLNDFEIDFKDEYLFDFLE</sequence>
<dbReference type="GO" id="GO:0003677">
    <property type="term" value="F:DNA binding"/>
    <property type="evidence" value="ECO:0007669"/>
    <property type="project" value="InterPro"/>
</dbReference>
<dbReference type="Proteomes" id="UP000753961">
    <property type="component" value="Unassembled WGS sequence"/>
</dbReference>
<proteinExistence type="predicted"/>
<keyword evidence="3" id="KW-1185">Reference proteome</keyword>
<dbReference type="EMBL" id="JAHVHU010000006">
    <property type="protein sequence ID" value="MBY5957893.1"/>
    <property type="molecule type" value="Genomic_DNA"/>
</dbReference>
<dbReference type="GO" id="GO:0004803">
    <property type="term" value="F:transposase activity"/>
    <property type="evidence" value="ECO:0007669"/>
    <property type="project" value="InterPro"/>
</dbReference>
<dbReference type="PANTHER" id="PTHR33360">
    <property type="entry name" value="TRANSPOSASE FOR INSERTION SEQUENCE ELEMENT IS200"/>
    <property type="match status" value="1"/>
</dbReference>
<evidence type="ECO:0000259" key="1">
    <source>
        <dbReference type="SMART" id="SM01321"/>
    </source>
</evidence>
<name>A0A953HNM4_9BACT</name>
<dbReference type="InterPro" id="IPR002686">
    <property type="entry name" value="Transposase_17"/>
</dbReference>
<organism evidence="2 3">
    <name type="scientific">Membranihabitans marinus</name>
    <dbReference type="NCBI Taxonomy" id="1227546"/>
    <lineage>
        <taxon>Bacteria</taxon>
        <taxon>Pseudomonadati</taxon>
        <taxon>Bacteroidota</taxon>
        <taxon>Saprospiria</taxon>
        <taxon>Saprospirales</taxon>
        <taxon>Saprospiraceae</taxon>
        <taxon>Membranihabitans</taxon>
    </lineage>
</organism>
<evidence type="ECO:0000313" key="2">
    <source>
        <dbReference type="EMBL" id="MBY5957893.1"/>
    </source>
</evidence>
<gene>
    <name evidence="2" type="ORF">KUV50_07115</name>
</gene>
<accession>A0A953HNM4</accession>
<dbReference type="InterPro" id="IPR036515">
    <property type="entry name" value="Transposase_17_sf"/>
</dbReference>
<feature type="domain" description="Transposase IS200-like" evidence="1">
    <location>
        <begin position="5"/>
        <end position="119"/>
    </location>
</feature>
<dbReference type="Pfam" id="PF01797">
    <property type="entry name" value="Y1_Tnp"/>
    <property type="match status" value="1"/>
</dbReference>